<evidence type="ECO:0000259" key="1">
    <source>
        <dbReference type="Pfam" id="PF20150"/>
    </source>
</evidence>
<comment type="caution">
    <text evidence="2">The sequence shown here is derived from an EMBL/GenBank/DDBJ whole genome shotgun (WGS) entry which is preliminary data.</text>
</comment>
<feature type="domain" description="2EXR" evidence="1">
    <location>
        <begin position="7"/>
        <end position="83"/>
    </location>
</feature>
<organism evidence="2 3">
    <name type="scientific">Xylaria bambusicola</name>
    <dbReference type="NCBI Taxonomy" id="326684"/>
    <lineage>
        <taxon>Eukaryota</taxon>
        <taxon>Fungi</taxon>
        <taxon>Dikarya</taxon>
        <taxon>Ascomycota</taxon>
        <taxon>Pezizomycotina</taxon>
        <taxon>Sordariomycetes</taxon>
        <taxon>Xylariomycetidae</taxon>
        <taxon>Xylariales</taxon>
        <taxon>Xylariaceae</taxon>
        <taxon>Xylaria</taxon>
    </lineage>
</organism>
<name>A0AAN7UZB5_9PEZI</name>
<dbReference type="Pfam" id="PF20150">
    <property type="entry name" value="2EXR"/>
    <property type="match status" value="1"/>
</dbReference>
<proteinExistence type="predicted"/>
<protein>
    <recommendedName>
        <fullName evidence="1">2EXR domain-containing protein</fullName>
    </recommendedName>
</protein>
<dbReference type="AlphaFoldDB" id="A0AAN7UZB5"/>
<accession>A0AAN7UZB5</accession>
<keyword evidence="3" id="KW-1185">Reference proteome</keyword>
<dbReference type="InterPro" id="IPR045518">
    <property type="entry name" value="2EXR"/>
</dbReference>
<evidence type="ECO:0000313" key="2">
    <source>
        <dbReference type="EMBL" id="KAK5633644.1"/>
    </source>
</evidence>
<evidence type="ECO:0000313" key="3">
    <source>
        <dbReference type="Proteomes" id="UP001305414"/>
    </source>
</evidence>
<gene>
    <name evidence="2" type="ORF">RRF57_009358</name>
</gene>
<dbReference type="EMBL" id="JAWHQM010000034">
    <property type="protein sequence ID" value="KAK5633644.1"/>
    <property type="molecule type" value="Genomic_DNA"/>
</dbReference>
<dbReference type="Proteomes" id="UP001305414">
    <property type="component" value="Unassembled WGS sequence"/>
</dbReference>
<sequence>MSKRASFTRFGELPAEIRRMIWDYSLPMRNKMYTDYDDSWWARWRHSKVIKSEDWSRNQPAHLLTCPEAREVALRRRPWAYYTQINMLYLQCGLENRFYYDSKWIGHVGRTHTLVLGSEWLYQKSKSVSVEKLFKFSRREFYSLTAYFQSFDIVFEVWGERDPQAASLDKILLVMATVRRHGPKWLFADSGLVVLGFNDPRLKQALEDVAPWYTRGKTGSSQRAQGAVYGVKEIEQQLLPEWLSLKYQKLQGIISRLLSALERLTTVNPFVSQFLKDGKLELAIAFEKKGGLPYWKNTLV</sequence>
<reference evidence="2 3" key="1">
    <citation type="submission" date="2023-10" db="EMBL/GenBank/DDBJ databases">
        <title>Draft genome sequence of Xylaria bambusicola isolate GMP-LS, the root and basal stem rot pathogen of sugarcane in Indonesia.</title>
        <authorList>
            <person name="Selvaraj P."/>
            <person name="Muralishankar V."/>
            <person name="Muruganantham S."/>
            <person name="Sp S."/>
            <person name="Haryani S."/>
            <person name="Lau K.J.X."/>
            <person name="Naqvi N.I."/>
        </authorList>
    </citation>
    <scope>NUCLEOTIDE SEQUENCE [LARGE SCALE GENOMIC DNA]</scope>
    <source>
        <strain evidence="2">GMP-LS</strain>
    </source>
</reference>